<evidence type="ECO:0000313" key="1">
    <source>
        <dbReference type="EMBL" id="CAL1534757.1"/>
    </source>
</evidence>
<dbReference type="EMBL" id="CAXITT010000181">
    <property type="protein sequence ID" value="CAL1534757.1"/>
    <property type="molecule type" value="Genomic_DNA"/>
</dbReference>
<name>A0AAV2HLL9_LYMST</name>
<keyword evidence="2" id="KW-1185">Reference proteome</keyword>
<evidence type="ECO:0000313" key="2">
    <source>
        <dbReference type="Proteomes" id="UP001497497"/>
    </source>
</evidence>
<dbReference type="AlphaFoldDB" id="A0AAV2HLL9"/>
<proteinExistence type="predicted"/>
<gene>
    <name evidence="1" type="ORF">GSLYS_00008717001</name>
</gene>
<protein>
    <submittedName>
        <fullName evidence="1">Uncharacterized protein</fullName>
    </submittedName>
</protein>
<reference evidence="1 2" key="1">
    <citation type="submission" date="2024-04" db="EMBL/GenBank/DDBJ databases">
        <authorList>
            <consortium name="Genoscope - CEA"/>
            <person name="William W."/>
        </authorList>
    </citation>
    <scope>NUCLEOTIDE SEQUENCE [LARGE SCALE GENOMIC DNA]</scope>
</reference>
<organism evidence="1 2">
    <name type="scientific">Lymnaea stagnalis</name>
    <name type="common">Great pond snail</name>
    <name type="synonym">Helix stagnalis</name>
    <dbReference type="NCBI Taxonomy" id="6523"/>
    <lineage>
        <taxon>Eukaryota</taxon>
        <taxon>Metazoa</taxon>
        <taxon>Spiralia</taxon>
        <taxon>Lophotrochozoa</taxon>
        <taxon>Mollusca</taxon>
        <taxon>Gastropoda</taxon>
        <taxon>Heterobranchia</taxon>
        <taxon>Euthyneura</taxon>
        <taxon>Panpulmonata</taxon>
        <taxon>Hygrophila</taxon>
        <taxon>Lymnaeoidea</taxon>
        <taxon>Lymnaeidae</taxon>
        <taxon>Lymnaea</taxon>
    </lineage>
</organism>
<comment type="caution">
    <text evidence="1">The sequence shown here is derived from an EMBL/GenBank/DDBJ whole genome shotgun (WGS) entry which is preliminary data.</text>
</comment>
<accession>A0AAV2HLL9</accession>
<dbReference type="Proteomes" id="UP001497497">
    <property type="component" value="Unassembled WGS sequence"/>
</dbReference>
<feature type="non-terminal residue" evidence="1">
    <location>
        <position position="1"/>
    </location>
</feature>
<sequence length="63" mass="7571">ENPSEKLQLLHRIYDTFKELIFDTHEFTDSDDANDNEFFYHVSAMTEFSKRMAQLAFKHVTDR</sequence>